<dbReference type="SMART" id="SM00245">
    <property type="entry name" value="TSPc"/>
    <property type="match status" value="1"/>
</dbReference>
<feature type="compositionally biased region" description="Polar residues" evidence="6">
    <location>
        <begin position="417"/>
        <end position="430"/>
    </location>
</feature>
<feature type="compositionally biased region" description="Basic and acidic residues" evidence="6">
    <location>
        <begin position="385"/>
        <end position="398"/>
    </location>
</feature>
<dbReference type="SUPFAM" id="SSF52096">
    <property type="entry name" value="ClpP/crotonase"/>
    <property type="match status" value="1"/>
</dbReference>
<dbReference type="Gene3D" id="3.90.226.10">
    <property type="entry name" value="2-enoyl-CoA Hydratase, Chain A, domain 1"/>
    <property type="match status" value="1"/>
</dbReference>
<dbReference type="PROSITE" id="PS50106">
    <property type="entry name" value="PDZ"/>
    <property type="match status" value="1"/>
</dbReference>
<protein>
    <submittedName>
        <fullName evidence="8">Carboxyl-terminal processing protease</fullName>
        <ecNumber evidence="8">3.4.21.102</ecNumber>
    </submittedName>
</protein>
<evidence type="ECO:0000313" key="8">
    <source>
        <dbReference type="EMBL" id="NIJ58604.1"/>
    </source>
</evidence>
<feature type="domain" description="PDZ" evidence="7">
    <location>
        <begin position="90"/>
        <end position="160"/>
    </location>
</feature>
<proteinExistence type="inferred from homology"/>
<dbReference type="GO" id="GO:0004252">
    <property type="term" value="F:serine-type endopeptidase activity"/>
    <property type="evidence" value="ECO:0007669"/>
    <property type="project" value="UniProtKB-EC"/>
</dbReference>
<accession>A0ABX0V219</accession>
<keyword evidence="3 5" id="KW-0378">Hydrolase</keyword>
<organism evidence="8 9">
    <name type="scientific">Pseudochelatococcus lubricantis</name>
    <dbReference type="NCBI Taxonomy" id="1538102"/>
    <lineage>
        <taxon>Bacteria</taxon>
        <taxon>Pseudomonadati</taxon>
        <taxon>Pseudomonadota</taxon>
        <taxon>Alphaproteobacteria</taxon>
        <taxon>Hyphomicrobiales</taxon>
        <taxon>Chelatococcaceae</taxon>
        <taxon>Pseudochelatococcus</taxon>
    </lineage>
</organism>
<dbReference type="PANTHER" id="PTHR32060:SF30">
    <property type="entry name" value="CARBOXY-TERMINAL PROCESSING PROTEASE CTPA"/>
    <property type="match status" value="1"/>
</dbReference>
<dbReference type="InterPro" id="IPR036034">
    <property type="entry name" value="PDZ_sf"/>
</dbReference>
<comment type="similarity">
    <text evidence="1 5">Belongs to the peptidase S41A family.</text>
</comment>
<dbReference type="SMART" id="SM00228">
    <property type="entry name" value="PDZ"/>
    <property type="match status" value="1"/>
</dbReference>
<dbReference type="PANTHER" id="PTHR32060">
    <property type="entry name" value="TAIL-SPECIFIC PROTEASE"/>
    <property type="match status" value="1"/>
</dbReference>
<evidence type="ECO:0000256" key="4">
    <source>
        <dbReference type="ARBA" id="ARBA00022825"/>
    </source>
</evidence>
<dbReference type="CDD" id="cd06782">
    <property type="entry name" value="cpPDZ_CPP-like"/>
    <property type="match status" value="1"/>
</dbReference>
<dbReference type="NCBIfam" id="TIGR00225">
    <property type="entry name" value="prc"/>
    <property type="match status" value="1"/>
</dbReference>
<dbReference type="Gene3D" id="3.30.750.44">
    <property type="match status" value="1"/>
</dbReference>
<evidence type="ECO:0000256" key="1">
    <source>
        <dbReference type="ARBA" id="ARBA00009179"/>
    </source>
</evidence>
<dbReference type="InterPro" id="IPR041489">
    <property type="entry name" value="PDZ_6"/>
</dbReference>
<sequence length="492" mass="52639">MRKISLVMVGALIGAGVAVVGTQSRLFSSTSAIAASVDTYRQLTLFGDVFDKVRSDYVEKPDESKLIESAVTGMLSSLDPHSSYMDAKSYRDMQVQTRGSFGGLGIEVTMEDGLVKVVSPIDETPAARAGILANDLIVAIDNEPVQGLTINQAVEKMRGAVDSEVTLKIQRTGRSEPFEVKLKRDIIRIRSVRFENKGDIGYLRITQFNEQTFDNLSSAVEKLTKEIPADKLKGFVIDLRNNPGGLLDQAVLVSDAFLERGEIVSTRGRNLDETQRFNARSGDITKGKPLVVLVNGGSASASEIVAGALQDHQRAKLIGTRSFGKGSVQTIIPLGQNGALRLTTARYYTPSGRSIQAKGIEPDFIIEEVIPDDLKGKDQIKGEAGLRGHLKNGEDASADKSAATEVEATDSKKEEASGSSAYVPTDPTQDTQLNAAYDLLRGVENPALVVRKVNADAGTKTESAANVTGKKDAAKPADKPAVDGGDTKKDGE</sequence>
<dbReference type="EC" id="3.4.21.102" evidence="8"/>
<feature type="compositionally biased region" description="Basic and acidic residues" evidence="6">
    <location>
        <begin position="469"/>
        <end position="492"/>
    </location>
</feature>
<evidence type="ECO:0000256" key="6">
    <source>
        <dbReference type="SAM" id="MobiDB-lite"/>
    </source>
</evidence>
<dbReference type="InterPro" id="IPR004447">
    <property type="entry name" value="Peptidase_S41A"/>
</dbReference>
<evidence type="ECO:0000256" key="3">
    <source>
        <dbReference type="ARBA" id="ARBA00022801"/>
    </source>
</evidence>
<dbReference type="Pfam" id="PF17820">
    <property type="entry name" value="PDZ_6"/>
    <property type="match status" value="1"/>
</dbReference>
<dbReference type="Pfam" id="PF22694">
    <property type="entry name" value="CtpB_N-like"/>
    <property type="match status" value="1"/>
</dbReference>
<dbReference type="InterPro" id="IPR029045">
    <property type="entry name" value="ClpP/crotonase-like_dom_sf"/>
</dbReference>
<dbReference type="RefSeq" id="WP_166953132.1">
    <property type="nucleotide sequence ID" value="NZ_JAASQI010000005.1"/>
</dbReference>
<dbReference type="InterPro" id="IPR055210">
    <property type="entry name" value="CtpA/B_N"/>
</dbReference>
<feature type="region of interest" description="Disordered" evidence="6">
    <location>
        <begin position="454"/>
        <end position="492"/>
    </location>
</feature>
<dbReference type="InterPro" id="IPR001478">
    <property type="entry name" value="PDZ"/>
</dbReference>
<dbReference type="Pfam" id="PF03572">
    <property type="entry name" value="Peptidase_S41"/>
    <property type="match status" value="1"/>
</dbReference>
<evidence type="ECO:0000259" key="7">
    <source>
        <dbReference type="PROSITE" id="PS50106"/>
    </source>
</evidence>
<dbReference type="CDD" id="cd07560">
    <property type="entry name" value="Peptidase_S41_CPP"/>
    <property type="match status" value="1"/>
</dbReference>
<name>A0ABX0V219_9HYPH</name>
<evidence type="ECO:0000256" key="5">
    <source>
        <dbReference type="RuleBase" id="RU004404"/>
    </source>
</evidence>
<reference evidence="8 9" key="1">
    <citation type="submission" date="2020-03" db="EMBL/GenBank/DDBJ databases">
        <title>Genomic Encyclopedia of Type Strains, Phase IV (KMG-IV): sequencing the most valuable type-strain genomes for metagenomic binning, comparative biology and taxonomic classification.</title>
        <authorList>
            <person name="Goeker M."/>
        </authorList>
    </citation>
    <scope>NUCLEOTIDE SEQUENCE [LARGE SCALE GENOMIC DNA]</scope>
    <source>
        <strain evidence="8 9">DSM 103870</strain>
    </source>
</reference>
<dbReference type="Gene3D" id="2.30.42.10">
    <property type="match status" value="1"/>
</dbReference>
<gene>
    <name evidence="8" type="ORF">FHS82_002452</name>
</gene>
<dbReference type="SUPFAM" id="SSF50156">
    <property type="entry name" value="PDZ domain-like"/>
    <property type="match status" value="1"/>
</dbReference>
<feature type="region of interest" description="Disordered" evidence="6">
    <location>
        <begin position="385"/>
        <end position="430"/>
    </location>
</feature>
<dbReference type="EMBL" id="JAASQI010000005">
    <property type="protein sequence ID" value="NIJ58604.1"/>
    <property type="molecule type" value="Genomic_DNA"/>
</dbReference>
<comment type="caution">
    <text evidence="8">The sequence shown here is derived from an EMBL/GenBank/DDBJ whole genome shotgun (WGS) entry which is preliminary data.</text>
</comment>
<keyword evidence="4 5" id="KW-0720">Serine protease</keyword>
<dbReference type="InterPro" id="IPR005151">
    <property type="entry name" value="Tail-specific_protease"/>
</dbReference>
<dbReference type="GO" id="GO:0006508">
    <property type="term" value="P:proteolysis"/>
    <property type="evidence" value="ECO:0007669"/>
    <property type="project" value="UniProtKB-KW"/>
</dbReference>
<keyword evidence="2 5" id="KW-0645">Protease</keyword>
<dbReference type="Proteomes" id="UP001429580">
    <property type="component" value="Unassembled WGS sequence"/>
</dbReference>
<keyword evidence="9" id="KW-1185">Reference proteome</keyword>
<evidence type="ECO:0000313" key="9">
    <source>
        <dbReference type="Proteomes" id="UP001429580"/>
    </source>
</evidence>
<evidence type="ECO:0000256" key="2">
    <source>
        <dbReference type="ARBA" id="ARBA00022670"/>
    </source>
</evidence>